<gene>
    <name evidence="1" type="ORF">LCGC14_2721030</name>
</gene>
<organism evidence="1">
    <name type="scientific">marine sediment metagenome</name>
    <dbReference type="NCBI Taxonomy" id="412755"/>
    <lineage>
        <taxon>unclassified sequences</taxon>
        <taxon>metagenomes</taxon>
        <taxon>ecological metagenomes</taxon>
    </lineage>
</organism>
<sequence>MSQIALIYVDRQMERDENYKRRQKMMKKTTFCSKLKLYMIDFYNSFQKYIHCEIIFLSEQNKNNNINCLAFAAFEDQGVVKTQRTISNPSYCYIFLKVSKKQYDNAKKFCEYQVGKNYDSQSASWRLLVWPIRKSINNTWWCASFVHACLQKIDLLKYYQINTLDVDDIVSLVKEHPERILDIGFTPYQMKIASDATLGDLFDVK</sequence>
<reference evidence="1" key="1">
    <citation type="journal article" date="2015" name="Nature">
        <title>Complex archaea that bridge the gap between prokaryotes and eukaryotes.</title>
        <authorList>
            <person name="Spang A."/>
            <person name="Saw J.H."/>
            <person name="Jorgensen S.L."/>
            <person name="Zaremba-Niedzwiedzka K."/>
            <person name="Martijn J."/>
            <person name="Lind A.E."/>
            <person name="van Eijk R."/>
            <person name="Schleper C."/>
            <person name="Guy L."/>
            <person name="Ettema T.J."/>
        </authorList>
    </citation>
    <scope>NUCLEOTIDE SEQUENCE</scope>
</reference>
<comment type="caution">
    <text evidence="1">The sequence shown here is derived from an EMBL/GenBank/DDBJ whole genome shotgun (WGS) entry which is preliminary data.</text>
</comment>
<dbReference type="AlphaFoldDB" id="A0A0F8ZXR3"/>
<proteinExistence type="predicted"/>
<accession>A0A0F8ZXR3</accession>
<protein>
    <submittedName>
        <fullName evidence="1">Uncharacterized protein</fullName>
    </submittedName>
</protein>
<dbReference type="EMBL" id="LAZR01049009">
    <property type="protein sequence ID" value="KKK90635.1"/>
    <property type="molecule type" value="Genomic_DNA"/>
</dbReference>
<name>A0A0F8ZXR3_9ZZZZ</name>
<evidence type="ECO:0000313" key="1">
    <source>
        <dbReference type="EMBL" id="KKK90635.1"/>
    </source>
</evidence>